<organism evidence="1 2">
    <name type="scientific">Mediterraneibacter gnavus (strain ATCC 29149 / DSM 114966 / JCM 6515 / VPI C7-9)</name>
    <name type="common">Ruminococcus gnavus</name>
    <dbReference type="NCBI Taxonomy" id="411470"/>
    <lineage>
        <taxon>Bacteria</taxon>
        <taxon>Bacillati</taxon>
        <taxon>Bacillota</taxon>
        <taxon>Clostridia</taxon>
        <taxon>Lachnospirales</taxon>
        <taxon>Lachnospiraceae</taxon>
        <taxon>Mediterraneibacter</taxon>
    </lineage>
</organism>
<dbReference type="EMBL" id="AAYG02000011">
    <property type="protein sequence ID" value="EDN78337.1"/>
    <property type="molecule type" value="Genomic_DNA"/>
</dbReference>
<dbReference type="PaxDb" id="411470-RUMGNA_01643"/>
<accession>A7B265</accession>
<evidence type="ECO:0000313" key="1">
    <source>
        <dbReference type="EMBL" id="EDN78337.1"/>
    </source>
</evidence>
<comment type="caution">
    <text evidence="1">The sequence shown here is derived from an EMBL/GenBank/DDBJ whole genome shotgun (WGS) entry which is preliminary data.</text>
</comment>
<dbReference type="AlphaFoldDB" id="A7B265"/>
<name>A7B265_MEDG7</name>
<reference evidence="1 2" key="1">
    <citation type="submission" date="2007-04" db="EMBL/GenBank/DDBJ databases">
        <authorList>
            <person name="Fulton L."/>
            <person name="Clifton S."/>
            <person name="Fulton B."/>
            <person name="Xu J."/>
            <person name="Minx P."/>
            <person name="Pepin K.H."/>
            <person name="Johnson M."/>
            <person name="Thiruvilangam P."/>
            <person name="Bhonagiri V."/>
            <person name="Nash W.E."/>
            <person name="Mardis E.R."/>
            <person name="Wilson R.K."/>
        </authorList>
    </citation>
    <scope>NUCLEOTIDE SEQUENCE [LARGE SCALE GENOMIC DNA]</scope>
    <source>
        <strain evidence="1 2">ATCC 29149</strain>
    </source>
</reference>
<dbReference type="Proteomes" id="UP000004410">
    <property type="component" value="Unassembled WGS sequence"/>
</dbReference>
<protein>
    <submittedName>
        <fullName evidence="1">Uncharacterized protein</fullName>
    </submittedName>
</protein>
<proteinExistence type="predicted"/>
<reference evidence="1 2" key="2">
    <citation type="submission" date="2007-06" db="EMBL/GenBank/DDBJ databases">
        <title>Draft genome sequence of Ruminococcus gnavus (ATCC 29149).</title>
        <authorList>
            <person name="Sudarsanam P."/>
            <person name="Ley R."/>
            <person name="Guruge J."/>
            <person name="Turnbaugh P.J."/>
            <person name="Mahowald M."/>
            <person name="Liep D."/>
            <person name="Gordon J."/>
        </authorList>
    </citation>
    <scope>NUCLEOTIDE SEQUENCE [LARGE SCALE GENOMIC DNA]</scope>
    <source>
        <strain evidence="1 2">ATCC 29149</strain>
    </source>
</reference>
<sequence>MFTFYYRAKNFCVQDGATIEKPTQGSDIAVRIYELEVYGCMDRIRKKDFNVIRL</sequence>
<gene>
    <name evidence="1" type="ORF">RUMGNA_01643</name>
</gene>
<evidence type="ECO:0000313" key="2">
    <source>
        <dbReference type="Proteomes" id="UP000004410"/>
    </source>
</evidence>